<dbReference type="AlphaFoldDB" id="A0A2N3N6S0"/>
<dbReference type="STRING" id="41688.A0A2N3N6S0"/>
<dbReference type="EMBL" id="NLAX01000700">
    <property type="protein sequence ID" value="PKS08107.1"/>
    <property type="molecule type" value="Genomic_DNA"/>
</dbReference>
<gene>
    <name evidence="5" type="ORF">jhhlp_005382</name>
</gene>
<keyword evidence="1" id="KW-0677">Repeat</keyword>
<dbReference type="SUPFAM" id="SSF48403">
    <property type="entry name" value="Ankyrin repeat"/>
    <property type="match status" value="1"/>
</dbReference>
<keyword evidence="6" id="KW-1185">Reference proteome</keyword>
<feature type="repeat" description="ANK" evidence="3">
    <location>
        <begin position="481"/>
        <end position="503"/>
    </location>
</feature>
<sequence>MNDRQGENGANRHLNYRKCIQCRTDKQKVVKSWPLPFCFWDLLCQNANFARLEKCKPTDRVWPQKCKRCILKKWECSESMSAEEQRAHVQRQEQENTSGSFPDSVLEQFVELSLRQSGLLNADKSIERSLGSGALQSDYGDSCNNYIDQLRNSQRTERDWIIRKASKLIRESPPVSIAFATLSLVTTLPLLETCSLVDDPDLDGNLHFLLGKARDPTIQNMSAAVYLAHILARRRSPSSEYIVGRSGVAGTTVDPPPPYRSSPELLAYSSPAGNQLPPSHGSDQGSGDVFGRTNLHMFLDVTSEETTDVRQQFLALVNSRSNFLDLSGQDALGRTALHVACSKRLEYAACLLFDSQPATAAIIDSLGRTPLHWAASRGCGNFIAQLKEAKISACQLHWADSDGHTPVSLAIQSYHDYDGEITTIEDLAVLHEIWLGHKTNDECAERETWGLLHFAAWEGYSATVDALVDAGLHPFDNRSKAGRTPLSLAAQNGHITVVKRLMELATVSADLVDASGKNPISWAAENGHRDVVALLRGDSVAPTDHTVGALQKPQEFHLPFRHTAGPLRFYNRNAVTLEPALDDGEFTPNSNGSQEVTDEMLVAYLAKRYSVSELQSLVQMSHIVPIYDSPGDSVLAETLTPTASLLEQLSDHSIGAEANETTDAARKRKLAQSSISLRSASSTNSQARHGAGPPRARRSGTSSLASHFSARRALAAMSVASSASLESMSSIQRLEATYLHDYSCCGQPLSTLRELLQHNDDFHSVGYQNNAGTKGQGSTPQFSGLADEKCTIM</sequence>
<feature type="region of interest" description="Disordered" evidence="4">
    <location>
        <begin position="672"/>
        <end position="704"/>
    </location>
</feature>
<organism evidence="5 6">
    <name type="scientific">Lomentospora prolificans</name>
    <dbReference type="NCBI Taxonomy" id="41688"/>
    <lineage>
        <taxon>Eukaryota</taxon>
        <taxon>Fungi</taxon>
        <taxon>Dikarya</taxon>
        <taxon>Ascomycota</taxon>
        <taxon>Pezizomycotina</taxon>
        <taxon>Sordariomycetes</taxon>
        <taxon>Hypocreomycetidae</taxon>
        <taxon>Microascales</taxon>
        <taxon>Microascaceae</taxon>
        <taxon>Lomentospora</taxon>
    </lineage>
</organism>
<feature type="region of interest" description="Disordered" evidence="4">
    <location>
        <begin position="246"/>
        <end position="287"/>
    </location>
</feature>
<dbReference type="InParanoid" id="A0A2N3N6S0"/>
<evidence type="ECO:0000256" key="1">
    <source>
        <dbReference type="ARBA" id="ARBA00022737"/>
    </source>
</evidence>
<accession>A0A2N3N6S0</accession>
<proteinExistence type="predicted"/>
<dbReference type="PANTHER" id="PTHR24198">
    <property type="entry name" value="ANKYRIN REPEAT AND PROTEIN KINASE DOMAIN-CONTAINING PROTEIN"/>
    <property type="match status" value="1"/>
</dbReference>
<evidence type="ECO:0000256" key="2">
    <source>
        <dbReference type="ARBA" id="ARBA00023043"/>
    </source>
</evidence>
<dbReference type="Pfam" id="PF12796">
    <property type="entry name" value="Ank_2"/>
    <property type="match status" value="1"/>
</dbReference>
<feature type="compositionally biased region" description="Low complexity" evidence="4">
    <location>
        <begin position="673"/>
        <end position="694"/>
    </location>
</feature>
<protein>
    <submittedName>
        <fullName evidence="5">Uncharacterized protein</fullName>
    </submittedName>
</protein>
<dbReference type="VEuPathDB" id="FungiDB:jhhlp_005382"/>
<evidence type="ECO:0000313" key="5">
    <source>
        <dbReference type="EMBL" id="PKS08107.1"/>
    </source>
</evidence>
<evidence type="ECO:0000313" key="6">
    <source>
        <dbReference type="Proteomes" id="UP000233524"/>
    </source>
</evidence>
<dbReference type="InterPro" id="IPR036770">
    <property type="entry name" value="Ankyrin_rpt-contain_sf"/>
</dbReference>
<feature type="compositionally biased region" description="Polar residues" evidence="4">
    <location>
        <begin position="271"/>
        <end position="285"/>
    </location>
</feature>
<dbReference type="PANTHER" id="PTHR24198:SF165">
    <property type="entry name" value="ANKYRIN REPEAT-CONTAINING PROTEIN-RELATED"/>
    <property type="match status" value="1"/>
</dbReference>
<dbReference type="SMART" id="SM00248">
    <property type="entry name" value="ANK"/>
    <property type="match status" value="6"/>
</dbReference>
<dbReference type="Proteomes" id="UP000233524">
    <property type="component" value="Unassembled WGS sequence"/>
</dbReference>
<dbReference type="PROSITE" id="PS50088">
    <property type="entry name" value="ANK_REPEAT"/>
    <property type="match status" value="1"/>
</dbReference>
<evidence type="ECO:0000256" key="4">
    <source>
        <dbReference type="SAM" id="MobiDB-lite"/>
    </source>
</evidence>
<reference evidence="5 6" key="1">
    <citation type="journal article" date="2017" name="G3 (Bethesda)">
        <title>First Draft Genome Sequence of the Pathogenic Fungus Lomentospora prolificans (Formerly Scedosporium prolificans).</title>
        <authorList>
            <person name="Luo R."/>
            <person name="Zimin A."/>
            <person name="Workman R."/>
            <person name="Fan Y."/>
            <person name="Pertea G."/>
            <person name="Grossman N."/>
            <person name="Wear M.P."/>
            <person name="Jia B."/>
            <person name="Miller H."/>
            <person name="Casadevall A."/>
            <person name="Timp W."/>
            <person name="Zhang S.X."/>
            <person name="Salzberg S.L."/>
        </authorList>
    </citation>
    <scope>NUCLEOTIDE SEQUENCE [LARGE SCALE GENOMIC DNA]</scope>
    <source>
        <strain evidence="5 6">JHH-5317</strain>
    </source>
</reference>
<dbReference type="InterPro" id="IPR002110">
    <property type="entry name" value="Ankyrin_rpt"/>
</dbReference>
<keyword evidence="2 3" id="KW-0040">ANK repeat</keyword>
<dbReference type="OrthoDB" id="20872at2759"/>
<name>A0A2N3N6S0_9PEZI</name>
<evidence type="ECO:0000256" key="3">
    <source>
        <dbReference type="PROSITE-ProRule" id="PRU00023"/>
    </source>
</evidence>
<dbReference type="Gene3D" id="1.25.40.20">
    <property type="entry name" value="Ankyrin repeat-containing domain"/>
    <property type="match status" value="2"/>
</dbReference>
<dbReference type="PROSITE" id="PS50297">
    <property type="entry name" value="ANK_REP_REGION"/>
    <property type="match status" value="1"/>
</dbReference>
<comment type="caution">
    <text evidence="5">The sequence shown here is derived from an EMBL/GenBank/DDBJ whole genome shotgun (WGS) entry which is preliminary data.</text>
</comment>